<reference evidence="1 2" key="1">
    <citation type="submission" date="2015-09" db="EMBL/GenBank/DDBJ databases">
        <title>Host preference determinants of Valsa canker pathogens revealed by comparative genomics.</title>
        <authorList>
            <person name="Yin Z."/>
            <person name="Huang L."/>
        </authorList>
    </citation>
    <scope>NUCLEOTIDE SEQUENCE [LARGE SCALE GENOMIC DNA]</scope>
    <source>
        <strain evidence="1 2">03-1</strain>
    </source>
</reference>
<evidence type="ECO:0000313" key="2">
    <source>
        <dbReference type="Proteomes" id="UP000283895"/>
    </source>
</evidence>
<proteinExistence type="predicted"/>
<protein>
    <submittedName>
        <fullName evidence="1">Uncharacterized protein</fullName>
    </submittedName>
</protein>
<organism evidence="1 2">
    <name type="scientific">Cytospora schulzeri</name>
    <dbReference type="NCBI Taxonomy" id="448051"/>
    <lineage>
        <taxon>Eukaryota</taxon>
        <taxon>Fungi</taxon>
        <taxon>Dikarya</taxon>
        <taxon>Ascomycota</taxon>
        <taxon>Pezizomycotina</taxon>
        <taxon>Sordariomycetes</taxon>
        <taxon>Sordariomycetidae</taxon>
        <taxon>Diaporthales</taxon>
        <taxon>Cytosporaceae</taxon>
        <taxon>Cytospora</taxon>
    </lineage>
</organism>
<sequence>MAPELPDPRLGGKTVTYNRDEIISELKSFYAFLPHIAPSSIHHAPPGGWPDITAKTLREKRNITHKTDEAIELLRRLPYISGQRPWIAPECFPCDYRLVSQDPNPFTDPRWLHHVSDNGLPEPWPPWVVQLTAGMDREGCCYMLDTTDGTVTKYVMTLSGCAADEPAYDEDDARSWRDRWCVGETMTLKDQLDEFRSRYRGLSWLGVPTSDHPGVYIRRETAQPGSVWWEENEELRRIYLEHGWPGEFNGDDCRAALTLWWQSKKT</sequence>
<keyword evidence="2" id="KW-1185">Reference proteome</keyword>
<dbReference type="STRING" id="356882.A0A423WFF7"/>
<comment type="caution">
    <text evidence="1">The sequence shown here is derived from an EMBL/GenBank/DDBJ whole genome shotgun (WGS) entry which is preliminary data.</text>
</comment>
<accession>A0A423WFF7</accession>
<gene>
    <name evidence="1" type="ORF">VMCG_05589</name>
</gene>
<dbReference type="AlphaFoldDB" id="A0A423WFF7"/>
<dbReference type="EMBL" id="LKEA01000018">
    <property type="protein sequence ID" value="ROW01933.1"/>
    <property type="molecule type" value="Genomic_DNA"/>
</dbReference>
<dbReference type="OrthoDB" id="5343383at2759"/>
<name>A0A423WFF7_9PEZI</name>
<dbReference type="Proteomes" id="UP000283895">
    <property type="component" value="Unassembled WGS sequence"/>
</dbReference>
<evidence type="ECO:0000313" key="1">
    <source>
        <dbReference type="EMBL" id="ROW01933.1"/>
    </source>
</evidence>